<evidence type="ECO:0000256" key="1">
    <source>
        <dbReference type="HAMAP-Rule" id="MF_01270"/>
    </source>
</evidence>
<dbReference type="Gene3D" id="3.30.420.40">
    <property type="match status" value="2"/>
</dbReference>
<dbReference type="HAMAP" id="MF_01270">
    <property type="entry name" value="AnhMurNAc_kinase"/>
    <property type="match status" value="1"/>
</dbReference>
<dbReference type="Pfam" id="PF03702">
    <property type="entry name" value="AnmK"/>
    <property type="match status" value="1"/>
</dbReference>
<dbReference type="CDD" id="cd24050">
    <property type="entry name" value="ASKHA_NBD_ANMK"/>
    <property type="match status" value="1"/>
</dbReference>
<dbReference type="UniPathway" id="UPA00343"/>
<dbReference type="EMBL" id="AAQH01000035">
    <property type="protein sequence ID" value="EAT10763.1"/>
    <property type="molecule type" value="Genomic_DNA"/>
</dbReference>
<dbReference type="HOGENOM" id="CLU_038782_0_0_6"/>
<dbReference type="NCBIfam" id="NF007139">
    <property type="entry name" value="PRK09585.1-3"/>
    <property type="match status" value="1"/>
</dbReference>
<keyword evidence="1" id="KW-0808">Transferase</keyword>
<organism evidence="2 3">
    <name type="scientific">Bermanella marisrubri</name>
    <dbReference type="NCBI Taxonomy" id="207949"/>
    <lineage>
        <taxon>Bacteria</taxon>
        <taxon>Pseudomonadati</taxon>
        <taxon>Pseudomonadota</taxon>
        <taxon>Gammaproteobacteria</taxon>
        <taxon>Oceanospirillales</taxon>
        <taxon>Oceanospirillaceae</taxon>
        <taxon>Bermanella</taxon>
    </lineage>
</organism>
<dbReference type="Proteomes" id="UP000004263">
    <property type="component" value="Unassembled WGS sequence"/>
</dbReference>
<dbReference type="GO" id="GO:0009254">
    <property type="term" value="P:peptidoglycan turnover"/>
    <property type="evidence" value="ECO:0007669"/>
    <property type="project" value="UniProtKB-UniRule"/>
</dbReference>
<evidence type="ECO:0000313" key="2">
    <source>
        <dbReference type="EMBL" id="EAT10763.1"/>
    </source>
</evidence>
<feature type="binding site" evidence="1">
    <location>
        <begin position="9"/>
        <end position="16"/>
    </location>
    <ligand>
        <name>ATP</name>
        <dbReference type="ChEBI" id="CHEBI:30616"/>
    </ligand>
</feature>
<proteinExistence type="inferred from homology"/>
<dbReference type="OrthoDB" id="9763949at2"/>
<dbReference type="SUPFAM" id="SSF53067">
    <property type="entry name" value="Actin-like ATPase domain"/>
    <property type="match status" value="1"/>
</dbReference>
<dbReference type="GO" id="GO:0005524">
    <property type="term" value="F:ATP binding"/>
    <property type="evidence" value="ECO:0007669"/>
    <property type="project" value="UniProtKB-UniRule"/>
</dbReference>
<keyword evidence="1" id="KW-0067">ATP-binding</keyword>
<comment type="pathway">
    <text evidence="1">Cell wall biogenesis; peptidoglycan recycling.</text>
</comment>
<dbReference type="PANTHER" id="PTHR30605:SF0">
    <property type="entry name" value="ANHYDRO-N-ACETYLMURAMIC ACID KINASE"/>
    <property type="match status" value="1"/>
</dbReference>
<dbReference type="EC" id="2.7.1.170" evidence="1"/>
<comment type="pathway">
    <text evidence="1">Amino-sugar metabolism; 1,6-anhydro-N-acetylmuramate degradation.</text>
</comment>
<accession>Q1MXQ4</accession>
<dbReference type="GO" id="GO:0016301">
    <property type="term" value="F:kinase activity"/>
    <property type="evidence" value="ECO:0007669"/>
    <property type="project" value="UniProtKB-KW"/>
</dbReference>
<keyword evidence="1" id="KW-0547">Nucleotide-binding</keyword>
<dbReference type="PANTHER" id="PTHR30605">
    <property type="entry name" value="ANHYDRO-N-ACETYLMURAMIC ACID KINASE"/>
    <property type="match status" value="1"/>
</dbReference>
<dbReference type="InterPro" id="IPR043129">
    <property type="entry name" value="ATPase_NBD"/>
</dbReference>
<sequence>MKIIGQMSGTSLDGVDSVLVDIDDHQCEVLARHHLPFDDKLKQRLLSLCESGDDEIHRAATVSNQLSNLYAESVSALIDASAYSSKDIDAIGCHGQTVRHIPPHYSIQLINGALLAELTEIDVVCDFRSRDIAAGGQGAPLVPAFHHALFSKADENVAVVNIGGMANISLLHSDHKILGYDTGPGNVLMDAWCKLHKQQPFDELGQWAASGEVIPDLLNILLDDPYFALPAPKSTGREHFNLAWLKPLLKEHYAKQDIQATLSALTARTVADEIKRHWQQAEVIVCGGGAKNRWLIRQLAQYLEGFDIKTSEQRGVNSQDIEAMAFAWLAKRCIDRKPGNVCDVTGAAGKRILGAIYPA</sequence>
<comment type="function">
    <text evidence="1">Catalyzes the specific phosphorylation of 1,6-anhydro-N-acetylmuramic acid (anhMurNAc) with the simultaneous cleavage of the 1,6-anhydro ring, generating MurNAc-6-P. Is required for the utilization of anhMurNAc either imported from the medium or derived from its own cell wall murein, and thus plays a role in cell wall recycling.</text>
</comment>
<comment type="catalytic activity">
    <reaction evidence="1">
        <text>1,6-anhydro-N-acetyl-beta-muramate + ATP + H2O = N-acetyl-D-muramate 6-phosphate + ADP + H(+)</text>
        <dbReference type="Rhea" id="RHEA:24952"/>
        <dbReference type="ChEBI" id="CHEBI:15377"/>
        <dbReference type="ChEBI" id="CHEBI:15378"/>
        <dbReference type="ChEBI" id="CHEBI:30616"/>
        <dbReference type="ChEBI" id="CHEBI:58690"/>
        <dbReference type="ChEBI" id="CHEBI:58722"/>
        <dbReference type="ChEBI" id="CHEBI:456216"/>
        <dbReference type="EC" id="2.7.1.170"/>
    </reaction>
</comment>
<dbReference type="InterPro" id="IPR005338">
    <property type="entry name" value="Anhydro_N_Ac-Mur_kinase"/>
</dbReference>
<keyword evidence="3" id="KW-1185">Reference proteome</keyword>
<protein>
    <recommendedName>
        <fullName evidence="1">Anhydro-N-acetylmuramic acid kinase</fullName>
        <ecNumber evidence="1">2.7.1.170</ecNumber>
    </recommendedName>
    <alternativeName>
        <fullName evidence="1">AnhMurNAc kinase</fullName>
    </alternativeName>
</protein>
<dbReference type="GO" id="GO:0097175">
    <property type="term" value="P:1,6-anhydro-N-acetyl-beta-muramic acid catabolic process"/>
    <property type="evidence" value="ECO:0007669"/>
    <property type="project" value="UniProtKB-UniRule"/>
</dbReference>
<gene>
    <name evidence="1" type="primary">anmK</name>
    <name evidence="2" type="ORF">RED65_11837</name>
</gene>
<dbReference type="UniPathway" id="UPA00544"/>
<dbReference type="RefSeq" id="WP_007018813.1">
    <property type="nucleotide sequence ID" value="NZ_CH724118.1"/>
</dbReference>
<reference evidence="2 3" key="1">
    <citation type="submission" date="2006-03" db="EMBL/GenBank/DDBJ databases">
        <authorList>
            <person name="Pinhassi J."/>
            <person name="Pedros-Alio C."/>
            <person name="Ferriera S."/>
            <person name="Johnson J."/>
            <person name="Kravitz S."/>
            <person name="Halpern A."/>
            <person name="Remington K."/>
            <person name="Beeson K."/>
            <person name="Tran B."/>
            <person name="Rogers Y.-H."/>
            <person name="Friedman R."/>
            <person name="Venter J.C."/>
        </authorList>
    </citation>
    <scope>NUCLEOTIDE SEQUENCE [LARGE SCALE GENOMIC DNA]</scope>
    <source>
        <strain evidence="2 3">RED65</strain>
    </source>
</reference>
<evidence type="ECO:0000313" key="3">
    <source>
        <dbReference type="Proteomes" id="UP000004263"/>
    </source>
</evidence>
<keyword evidence="1" id="KW-0119">Carbohydrate metabolism</keyword>
<dbReference type="AlphaFoldDB" id="Q1MXQ4"/>
<comment type="caution">
    <text evidence="2">The sequence shown here is derived from an EMBL/GenBank/DDBJ whole genome shotgun (WGS) entry which is preliminary data.</text>
</comment>
<comment type="similarity">
    <text evidence="1">Belongs to the anhydro-N-acetylmuramic acid kinase family.</text>
</comment>
<dbReference type="GO" id="GO:0006040">
    <property type="term" value="P:amino sugar metabolic process"/>
    <property type="evidence" value="ECO:0007669"/>
    <property type="project" value="InterPro"/>
</dbReference>
<dbReference type="GO" id="GO:0016773">
    <property type="term" value="F:phosphotransferase activity, alcohol group as acceptor"/>
    <property type="evidence" value="ECO:0007669"/>
    <property type="project" value="UniProtKB-UniRule"/>
</dbReference>
<name>Q1MXQ4_9GAMM</name>
<keyword evidence="1" id="KW-0418">Kinase</keyword>
<dbReference type="STRING" id="207949.RED65_11837"/>